<keyword evidence="1" id="KW-1133">Transmembrane helix</keyword>
<dbReference type="InterPro" id="IPR009081">
    <property type="entry name" value="PP-bd_ACP"/>
</dbReference>
<dbReference type="InterPro" id="IPR036736">
    <property type="entry name" value="ACP-like_sf"/>
</dbReference>
<dbReference type="InterPro" id="IPR012728">
    <property type="entry name" value="Pls/PosA_C"/>
</dbReference>
<keyword evidence="4" id="KW-1185">Reference proteome</keyword>
<organism evidence="3 4">
    <name type="scientific">Prauserella oleivorans</name>
    <dbReference type="NCBI Taxonomy" id="1478153"/>
    <lineage>
        <taxon>Bacteria</taxon>
        <taxon>Bacillati</taxon>
        <taxon>Actinomycetota</taxon>
        <taxon>Actinomycetes</taxon>
        <taxon>Pseudonocardiales</taxon>
        <taxon>Pseudonocardiaceae</taxon>
        <taxon>Prauserella</taxon>
    </lineage>
</organism>
<dbReference type="PANTHER" id="PTHR43300">
    <property type="entry name" value="ACETYLTRANSFERASE"/>
    <property type="match status" value="1"/>
</dbReference>
<dbReference type="Gene3D" id="2.160.10.10">
    <property type="entry name" value="Hexapeptide repeat proteins"/>
    <property type="match status" value="2"/>
</dbReference>
<feature type="transmembrane region" description="Helical" evidence="1">
    <location>
        <begin position="342"/>
        <end position="368"/>
    </location>
</feature>
<protein>
    <submittedName>
        <fullName evidence="3">Pls/PosA family non-ribosomal peptide synthetase</fullName>
    </submittedName>
</protein>
<feature type="transmembrane region" description="Helical" evidence="1">
    <location>
        <begin position="388"/>
        <end position="416"/>
    </location>
</feature>
<dbReference type="RefSeq" id="WP_377388963.1">
    <property type="nucleotide sequence ID" value="NZ_JBHSAN010000014.1"/>
</dbReference>
<proteinExistence type="predicted"/>
<evidence type="ECO:0000256" key="1">
    <source>
        <dbReference type="SAM" id="Phobius"/>
    </source>
</evidence>
<feature type="transmembrane region" description="Helical" evidence="1">
    <location>
        <begin position="637"/>
        <end position="660"/>
    </location>
</feature>
<gene>
    <name evidence="3" type="ORF">ACFS2C_05470</name>
</gene>
<dbReference type="PROSITE" id="PS50075">
    <property type="entry name" value="CARRIER"/>
    <property type="match status" value="1"/>
</dbReference>
<comment type="caution">
    <text evidence="3">The sequence shown here is derived from an EMBL/GenBank/DDBJ whole genome shotgun (WGS) entry which is preliminary data.</text>
</comment>
<dbReference type="Proteomes" id="UP001597478">
    <property type="component" value="Unassembled WGS sequence"/>
</dbReference>
<feature type="transmembrane region" description="Helical" evidence="1">
    <location>
        <begin position="148"/>
        <end position="174"/>
    </location>
</feature>
<keyword evidence="1" id="KW-0812">Transmembrane</keyword>
<dbReference type="SUPFAM" id="SSF51161">
    <property type="entry name" value="Trimeric LpxA-like enzymes"/>
    <property type="match status" value="3"/>
</dbReference>
<feature type="transmembrane region" description="Helical" evidence="1">
    <location>
        <begin position="605"/>
        <end position="631"/>
    </location>
</feature>
<evidence type="ECO:0000259" key="2">
    <source>
        <dbReference type="PROSITE" id="PS50075"/>
    </source>
</evidence>
<accession>A0ABW5W4F8</accession>
<keyword evidence="1" id="KW-0472">Membrane</keyword>
<evidence type="ECO:0000313" key="3">
    <source>
        <dbReference type="EMBL" id="MFD2798837.1"/>
    </source>
</evidence>
<dbReference type="EMBL" id="JBHUOF010000005">
    <property type="protein sequence ID" value="MFD2798837.1"/>
    <property type="molecule type" value="Genomic_DNA"/>
</dbReference>
<dbReference type="NCBIfam" id="TIGR02353">
    <property type="entry name" value="NRPS_term_dom"/>
    <property type="match status" value="1"/>
</dbReference>
<dbReference type="InterPro" id="IPR011004">
    <property type="entry name" value="Trimer_LpxA-like_sf"/>
</dbReference>
<dbReference type="Pfam" id="PF00550">
    <property type="entry name" value="PP-binding"/>
    <property type="match status" value="1"/>
</dbReference>
<dbReference type="PANTHER" id="PTHR43300:SF11">
    <property type="entry name" value="ACETYLTRANSFERASE RV3034C-RELATED"/>
    <property type="match status" value="1"/>
</dbReference>
<dbReference type="Gene3D" id="1.10.1200.10">
    <property type="entry name" value="ACP-like"/>
    <property type="match status" value="1"/>
</dbReference>
<feature type="domain" description="Carrier" evidence="2">
    <location>
        <begin position="10"/>
        <end position="87"/>
    </location>
</feature>
<reference evidence="4" key="1">
    <citation type="journal article" date="2019" name="Int. J. Syst. Evol. Microbiol.">
        <title>The Global Catalogue of Microorganisms (GCM) 10K type strain sequencing project: providing services to taxonomists for standard genome sequencing and annotation.</title>
        <authorList>
            <consortium name="The Broad Institute Genomics Platform"/>
            <consortium name="The Broad Institute Genome Sequencing Center for Infectious Disease"/>
            <person name="Wu L."/>
            <person name="Ma J."/>
        </authorList>
    </citation>
    <scope>NUCLEOTIDE SEQUENCE [LARGE SCALE GENOMIC DNA]</scope>
    <source>
        <strain evidence="4">IBRC-M 10906</strain>
    </source>
</reference>
<sequence length="823" mass="89052">MAVNTGDTVHTGETLAGALADILAGVVRTDTVGHDSHFFDDLGANSLVMAHFCAKVRKHPGLPPVSMKDVYRYPTISGLATALLDGAPVRDQAPAPVPVAVPTRATTGRYVLCGLLQVLAFLGYSAIAGLVVGRGYEWVSQAAGPADVYARSVVVGSAAFAGMCLFPIGAKWILVGRWKSREFPVWGAEYFRLWVVKVLLHANPIVLFAGNPLFVLYLRALGAKVGRHVTFLSPTVPVCTDLLTIGDGTVVRRGARLLGYRAQAGHIQTGRVTLGRDAYVGEQAVLDIDTAIGDGSRLAHASALHTGVTVPPGEYWHGSPAQRAPVDAAGVPPVPCGTLRRALYGVATVLQLVVVYLPLGVGGLYMLLTEIPALAPILVPGAGHVTSARFYLVAFVVSLVTFFGVTLAGLTLVFGLARLLNLLVRPDRVYPLYGLHYSLHRAVTRLTNVRFYLWLVGDSSYVVHYLRALGYDLSRVEQTGSNFGTMVRQDTPYLTMVGTGTMVADGLAVVNADYSGTSFRVSRTTIGPRNFLGNGVVYPAQGRTGDNCLLATKVMVPLDGPVREGVGLLGSPAFEIPRSVERDTRFDHFRTGEEFRRRLSAKNRYNLRTMGVMLALRWLSVFGLTLIGLAAADLYDVLGGAAVSVSLAGGVVFTTVYFVLVERCLTRFRPLRPRLCSIYEPYFWWHERLWKVPETHFPLFNGTPLKTLLWRMLGVRIGRRVFDDGCHLTERTLVTIGDDCTLNPGSEIQCHSQEDGTFKSDRTTLGSACTLGVGALVHYGVTVGDGAEVLPDSFVMKGEEVPARARWGGNPATEVRRAYCRPV</sequence>
<dbReference type="InterPro" id="IPR050179">
    <property type="entry name" value="Trans_hexapeptide_repeat"/>
</dbReference>
<feature type="transmembrane region" description="Helical" evidence="1">
    <location>
        <begin position="114"/>
        <end position="136"/>
    </location>
</feature>
<name>A0ABW5W4F8_9PSEU</name>
<dbReference type="SUPFAM" id="SSF47336">
    <property type="entry name" value="ACP-like"/>
    <property type="match status" value="1"/>
</dbReference>
<evidence type="ECO:0000313" key="4">
    <source>
        <dbReference type="Proteomes" id="UP001597478"/>
    </source>
</evidence>